<reference evidence="9" key="1">
    <citation type="journal article" date="2017" name="Genome Biol.">
        <title>Comparative genomics reveals high biological diversity and specific adaptations in the industrially and medically important fungal genus Aspergillus.</title>
        <authorList>
            <person name="de Vries R.P."/>
            <person name="Riley R."/>
            <person name="Wiebenga A."/>
            <person name="Aguilar-Osorio G."/>
            <person name="Amillis S."/>
            <person name="Uchima C.A."/>
            <person name="Anderluh G."/>
            <person name="Asadollahi M."/>
            <person name="Askin M."/>
            <person name="Barry K."/>
            <person name="Battaglia E."/>
            <person name="Bayram O."/>
            <person name="Benocci T."/>
            <person name="Braus-Stromeyer S.A."/>
            <person name="Caldana C."/>
            <person name="Canovas D."/>
            <person name="Cerqueira G.C."/>
            <person name="Chen F."/>
            <person name="Chen W."/>
            <person name="Choi C."/>
            <person name="Clum A."/>
            <person name="Dos Santos R.A."/>
            <person name="Damasio A.R."/>
            <person name="Diallinas G."/>
            <person name="Emri T."/>
            <person name="Fekete E."/>
            <person name="Flipphi M."/>
            <person name="Freyberg S."/>
            <person name="Gallo A."/>
            <person name="Gournas C."/>
            <person name="Habgood R."/>
            <person name="Hainaut M."/>
            <person name="Harispe M.L."/>
            <person name="Henrissat B."/>
            <person name="Hilden K.S."/>
            <person name="Hope R."/>
            <person name="Hossain A."/>
            <person name="Karabika E."/>
            <person name="Karaffa L."/>
            <person name="Karanyi Z."/>
            <person name="Krasevec N."/>
            <person name="Kuo A."/>
            <person name="Kusch H."/>
            <person name="LaButti K."/>
            <person name="Lagendijk E.L."/>
            <person name="Lapidus A."/>
            <person name="Levasseur A."/>
            <person name="Lindquist E."/>
            <person name="Lipzen A."/>
            <person name="Logrieco A.F."/>
            <person name="MacCabe A."/>
            <person name="Maekelae M.R."/>
            <person name="Malavazi I."/>
            <person name="Melin P."/>
            <person name="Meyer V."/>
            <person name="Mielnichuk N."/>
            <person name="Miskei M."/>
            <person name="Molnar A.P."/>
            <person name="Mule G."/>
            <person name="Ngan C.Y."/>
            <person name="Orejas M."/>
            <person name="Orosz E."/>
            <person name="Ouedraogo J.P."/>
            <person name="Overkamp K.M."/>
            <person name="Park H.-S."/>
            <person name="Perrone G."/>
            <person name="Piumi F."/>
            <person name="Punt P.J."/>
            <person name="Ram A.F."/>
            <person name="Ramon A."/>
            <person name="Rauscher S."/>
            <person name="Record E."/>
            <person name="Riano-Pachon D.M."/>
            <person name="Robert V."/>
            <person name="Roehrig J."/>
            <person name="Ruller R."/>
            <person name="Salamov A."/>
            <person name="Salih N.S."/>
            <person name="Samson R.A."/>
            <person name="Sandor E."/>
            <person name="Sanguinetti M."/>
            <person name="Schuetze T."/>
            <person name="Sepcic K."/>
            <person name="Shelest E."/>
            <person name="Sherlock G."/>
            <person name="Sophianopoulou V."/>
            <person name="Squina F.M."/>
            <person name="Sun H."/>
            <person name="Susca A."/>
            <person name="Todd R.B."/>
            <person name="Tsang A."/>
            <person name="Unkles S.E."/>
            <person name="van de Wiele N."/>
            <person name="van Rossen-Uffink D."/>
            <person name="Oliveira J.V."/>
            <person name="Vesth T.C."/>
            <person name="Visser J."/>
            <person name="Yu J.-H."/>
            <person name="Zhou M."/>
            <person name="Andersen M.R."/>
            <person name="Archer D.B."/>
            <person name="Baker S.E."/>
            <person name="Benoit I."/>
            <person name="Brakhage A.A."/>
            <person name="Braus G.H."/>
            <person name="Fischer R."/>
            <person name="Frisvad J.C."/>
            <person name="Goldman G.H."/>
            <person name="Houbraken J."/>
            <person name="Oakley B."/>
            <person name="Pocsi I."/>
            <person name="Scazzocchio C."/>
            <person name="Seiboth B."/>
            <person name="vanKuyk P.A."/>
            <person name="Wortman J."/>
            <person name="Dyer P.S."/>
            <person name="Grigoriev I.V."/>
        </authorList>
    </citation>
    <scope>NUCLEOTIDE SEQUENCE [LARGE SCALE GENOMIC DNA]</scope>
    <source>
        <strain evidence="9">CBS 583.65</strain>
    </source>
</reference>
<dbReference type="GO" id="GO:0005524">
    <property type="term" value="F:ATP binding"/>
    <property type="evidence" value="ECO:0007669"/>
    <property type="project" value="UniProtKB-UniRule"/>
</dbReference>
<gene>
    <name evidence="8" type="ORF">ASPVEDRAFT_35274</name>
</gene>
<feature type="domain" description="Kinesin motor" evidence="7">
    <location>
        <begin position="107"/>
        <end position="467"/>
    </location>
</feature>
<evidence type="ECO:0000256" key="1">
    <source>
        <dbReference type="ARBA" id="ARBA00022741"/>
    </source>
</evidence>
<evidence type="ECO:0000313" key="9">
    <source>
        <dbReference type="Proteomes" id="UP000184073"/>
    </source>
</evidence>
<dbReference type="Pfam" id="PF00225">
    <property type="entry name" value="Kinesin"/>
    <property type="match status" value="1"/>
</dbReference>
<dbReference type="PROSITE" id="PS50067">
    <property type="entry name" value="KINESIN_MOTOR_2"/>
    <property type="match status" value="1"/>
</dbReference>
<dbReference type="AlphaFoldDB" id="A0A1L9P380"/>
<dbReference type="VEuPathDB" id="FungiDB:ASPVEDRAFT_35274"/>
<dbReference type="PRINTS" id="PR00380">
    <property type="entry name" value="KINESINHEAVY"/>
</dbReference>
<evidence type="ECO:0000256" key="6">
    <source>
        <dbReference type="SAM" id="MobiDB-lite"/>
    </source>
</evidence>
<evidence type="ECO:0000256" key="5">
    <source>
        <dbReference type="SAM" id="Coils"/>
    </source>
</evidence>
<dbReference type="Gene3D" id="3.40.850.10">
    <property type="entry name" value="Kinesin motor domain"/>
    <property type="match status" value="1"/>
</dbReference>
<accession>A0A1L9P380</accession>
<dbReference type="FunFam" id="3.40.850.10:FF:000050">
    <property type="entry name" value="Kinesin-like protein"/>
    <property type="match status" value="1"/>
</dbReference>
<keyword evidence="2 3" id="KW-0067">ATP-binding</keyword>
<comment type="similarity">
    <text evidence="3 4">Belongs to the TRAFAC class myosin-kinesin ATPase superfamily. Kinesin family.</text>
</comment>
<feature type="region of interest" description="Disordered" evidence="6">
    <location>
        <begin position="580"/>
        <end position="625"/>
    </location>
</feature>
<evidence type="ECO:0000259" key="7">
    <source>
        <dbReference type="PROSITE" id="PS50067"/>
    </source>
</evidence>
<dbReference type="GO" id="GO:0008017">
    <property type="term" value="F:microtubule binding"/>
    <property type="evidence" value="ECO:0007669"/>
    <property type="project" value="InterPro"/>
</dbReference>
<dbReference type="CDD" id="cd01365">
    <property type="entry name" value="KISc_KIF1A_KIF1B"/>
    <property type="match status" value="1"/>
</dbReference>
<keyword evidence="9" id="KW-1185">Reference proteome</keyword>
<feature type="region of interest" description="Disordered" evidence="6">
    <location>
        <begin position="654"/>
        <end position="679"/>
    </location>
</feature>
<dbReference type="GO" id="GO:0005874">
    <property type="term" value="C:microtubule"/>
    <property type="evidence" value="ECO:0007669"/>
    <property type="project" value="UniProtKB-KW"/>
</dbReference>
<feature type="compositionally biased region" description="Gly residues" evidence="6">
    <location>
        <begin position="96"/>
        <end position="106"/>
    </location>
</feature>
<feature type="region of interest" description="Disordered" evidence="6">
    <location>
        <begin position="76"/>
        <end position="107"/>
    </location>
</feature>
<name>A0A1L9P380_ASPVE</name>
<dbReference type="Proteomes" id="UP000184073">
    <property type="component" value="Unassembled WGS sequence"/>
</dbReference>
<feature type="compositionally biased region" description="Acidic residues" evidence="6">
    <location>
        <begin position="581"/>
        <end position="593"/>
    </location>
</feature>
<keyword evidence="5" id="KW-0175">Coiled coil</keyword>
<keyword evidence="4" id="KW-0493">Microtubule</keyword>
<evidence type="ECO:0000313" key="8">
    <source>
        <dbReference type="EMBL" id="OJI95962.1"/>
    </source>
</evidence>
<dbReference type="InterPro" id="IPR001752">
    <property type="entry name" value="Kinesin_motor_dom"/>
</dbReference>
<proteinExistence type="inferred from homology"/>
<evidence type="ECO:0000256" key="2">
    <source>
        <dbReference type="ARBA" id="ARBA00022840"/>
    </source>
</evidence>
<feature type="compositionally biased region" description="Basic and acidic residues" evidence="6">
    <location>
        <begin position="654"/>
        <end position="663"/>
    </location>
</feature>
<dbReference type="InterPro" id="IPR036961">
    <property type="entry name" value="Kinesin_motor_dom_sf"/>
</dbReference>
<dbReference type="OrthoDB" id="3176171at2759"/>
<dbReference type="EMBL" id="KV878125">
    <property type="protein sequence ID" value="OJI95962.1"/>
    <property type="molecule type" value="Genomic_DNA"/>
</dbReference>
<dbReference type="PROSITE" id="PS00411">
    <property type="entry name" value="KINESIN_MOTOR_1"/>
    <property type="match status" value="1"/>
</dbReference>
<protein>
    <recommendedName>
        <fullName evidence="4">Kinesin-like protein</fullName>
    </recommendedName>
</protein>
<dbReference type="RefSeq" id="XP_040661725.1">
    <property type="nucleotide sequence ID" value="XM_040810961.1"/>
</dbReference>
<dbReference type="STRING" id="1036611.A0A1L9P380"/>
<evidence type="ECO:0000256" key="4">
    <source>
        <dbReference type="RuleBase" id="RU000394"/>
    </source>
</evidence>
<dbReference type="InterPro" id="IPR019821">
    <property type="entry name" value="Kinesin_motor_CS"/>
</dbReference>
<keyword evidence="3 4" id="KW-0505">Motor protein</keyword>
<keyword evidence="1 3" id="KW-0547">Nucleotide-binding</keyword>
<feature type="coiled-coil region" evidence="5">
    <location>
        <begin position="511"/>
        <end position="563"/>
    </location>
</feature>
<dbReference type="InterPro" id="IPR027417">
    <property type="entry name" value="P-loop_NTPase"/>
</dbReference>
<dbReference type="SMART" id="SM00129">
    <property type="entry name" value="KISc"/>
    <property type="match status" value="1"/>
</dbReference>
<feature type="binding site" evidence="3">
    <location>
        <begin position="214"/>
        <end position="221"/>
    </location>
    <ligand>
        <name>ATP</name>
        <dbReference type="ChEBI" id="CHEBI:30616"/>
    </ligand>
</feature>
<feature type="compositionally biased region" description="Acidic residues" evidence="6">
    <location>
        <begin position="606"/>
        <end position="620"/>
    </location>
</feature>
<evidence type="ECO:0000256" key="3">
    <source>
        <dbReference type="PROSITE-ProRule" id="PRU00283"/>
    </source>
</evidence>
<dbReference type="GO" id="GO:0003777">
    <property type="term" value="F:microtubule motor activity"/>
    <property type="evidence" value="ECO:0007669"/>
    <property type="project" value="InterPro"/>
</dbReference>
<dbReference type="GO" id="GO:0007018">
    <property type="term" value="P:microtubule-based movement"/>
    <property type="evidence" value="ECO:0007669"/>
    <property type="project" value="InterPro"/>
</dbReference>
<organism evidence="8 9">
    <name type="scientific">Aspergillus versicolor CBS 583.65</name>
    <dbReference type="NCBI Taxonomy" id="1036611"/>
    <lineage>
        <taxon>Eukaryota</taxon>
        <taxon>Fungi</taxon>
        <taxon>Dikarya</taxon>
        <taxon>Ascomycota</taxon>
        <taxon>Pezizomycotina</taxon>
        <taxon>Eurotiomycetes</taxon>
        <taxon>Eurotiomycetidae</taxon>
        <taxon>Eurotiales</taxon>
        <taxon>Aspergillaceae</taxon>
        <taxon>Aspergillus</taxon>
        <taxon>Aspergillus subgen. Nidulantes</taxon>
    </lineage>
</organism>
<sequence length="679" mass="76475">MYHHLVRRQRDIIAQIVQLLSENSEEMALDPRFYNHIAPGIASGSQSSASLSGFSSATGITSPSIHSSAASSAALRSTASSPSLRSREGVAVQRGLDGGGSPGPGGNVHVVVRVRKFLQREIERKAQCLISMDPHTQATKLRAPQSHTFDETKPKSQARGKVLDDKEFIFDNSFWSHNEADDHYAHQEDIYNCLGEDFLDHNFEGYHTCIFAYGQTGSGKSYTMMGNTEQPGLIPRTCEDLFQRIESAESPDVSFNVRVSYFEVYNEHVRDLLVPRTDSPHYLRIRESPSEGPYVKDLTEVTVKNYAEIMKYMRKGDVSRTTASTKMNDTSSRSHAVFTITLKQIHHDLSTDETTERTARIRLVDLAGSERAKSTEATGQRLREGSNINKSLTTLGRVIAALADPKAARPGKRKGKEVVPYRDSILTWLLKDSLGGNSKTAMIACISPTDYEETLSTLRYADQAKHIRTRAKVNQDHLSAAERDRQLEEMAETIRTLQLSVSQSAQNRRETEVQNERLEEYQQKVEKLQRLMEETKMVSECKIRQLQTENEALRNHLKLALDSLKNPIPPVTIEKRLSDVDILEQEDEEELVDDKENRPGSPTSEIDTEPDLIWEDEDDTVPAGGNHLQAQEMQETMEGLLGDLDVFKRKLATDHERFSSNRKHEGRKRRRALGDILGN</sequence>
<dbReference type="GeneID" id="63726472"/>
<dbReference type="SUPFAM" id="SSF52540">
    <property type="entry name" value="P-loop containing nucleoside triphosphate hydrolases"/>
    <property type="match status" value="1"/>
</dbReference>
<dbReference type="PANTHER" id="PTHR47117">
    <property type="entry name" value="STAR-RELATED LIPID TRANSFER PROTEIN 9"/>
    <property type="match status" value="1"/>
</dbReference>